<gene>
    <name evidence="2" type="ORF">H1V43_09540</name>
</gene>
<dbReference type="Pfam" id="PF04149">
    <property type="entry name" value="DUF397"/>
    <property type="match status" value="2"/>
</dbReference>
<sequence>MSTNTSELAWFKSSYSGSQGDDCVEVALSWRKSSYSSGSEGDCLEIAPCPTTIHIRDSKNKQGPQLALSPTAWADFVSFAAADAPYPAR</sequence>
<evidence type="ECO:0000313" key="2">
    <source>
        <dbReference type="EMBL" id="MBA4861621.1"/>
    </source>
</evidence>
<proteinExistence type="predicted"/>
<comment type="caution">
    <text evidence="2">The sequence shown here is derived from an EMBL/GenBank/DDBJ whole genome shotgun (WGS) entry which is preliminary data.</text>
</comment>
<accession>A0A7W2CYX7</accession>
<evidence type="ECO:0000259" key="1">
    <source>
        <dbReference type="Pfam" id="PF04149"/>
    </source>
</evidence>
<keyword evidence="3" id="KW-1185">Reference proteome</keyword>
<dbReference type="EMBL" id="JACEQY010000007">
    <property type="protein sequence ID" value="MBA4861621.1"/>
    <property type="molecule type" value="Genomic_DNA"/>
</dbReference>
<dbReference type="AlphaFoldDB" id="A0A7W2CYX7"/>
<feature type="domain" description="DUF397" evidence="1">
    <location>
        <begin position="29"/>
        <end position="79"/>
    </location>
</feature>
<dbReference type="RefSeq" id="WP_181863579.1">
    <property type="nucleotide sequence ID" value="NZ_JACEQY010000007.1"/>
</dbReference>
<evidence type="ECO:0000313" key="3">
    <source>
        <dbReference type="Proteomes" id="UP000586976"/>
    </source>
</evidence>
<name>A0A7W2CYX7_9ACTN</name>
<reference evidence="2 3" key="1">
    <citation type="submission" date="2020-07" db="EMBL/GenBank/DDBJ databases">
        <title>Streptomyces isolated from Indian soil.</title>
        <authorList>
            <person name="Mandal S."/>
            <person name="Maiti P.K."/>
        </authorList>
    </citation>
    <scope>NUCLEOTIDE SEQUENCE [LARGE SCALE GENOMIC DNA]</scope>
    <source>
        <strain evidence="2 3">PSKA54</strain>
    </source>
</reference>
<organism evidence="2 3">
    <name type="scientific">Streptomyces himalayensis subsp. aureolus</name>
    <dbReference type="NCBI Taxonomy" id="2758039"/>
    <lineage>
        <taxon>Bacteria</taxon>
        <taxon>Bacillati</taxon>
        <taxon>Actinomycetota</taxon>
        <taxon>Actinomycetes</taxon>
        <taxon>Kitasatosporales</taxon>
        <taxon>Streptomycetaceae</taxon>
        <taxon>Streptomyces</taxon>
        <taxon>Streptomyces himalayensis</taxon>
    </lineage>
</organism>
<dbReference type="InterPro" id="IPR007278">
    <property type="entry name" value="DUF397"/>
</dbReference>
<protein>
    <submittedName>
        <fullName evidence="2">DUF397 domain-containing protein</fullName>
    </submittedName>
</protein>
<dbReference type="Proteomes" id="UP000586976">
    <property type="component" value="Unassembled WGS sequence"/>
</dbReference>
<feature type="domain" description="DUF397" evidence="1">
    <location>
        <begin position="8"/>
        <end position="27"/>
    </location>
</feature>